<dbReference type="PANTHER" id="PTHR15696:SF5">
    <property type="entry name" value="NONSENSE-MEDIATED MRNA DECAY FACTOR SMG7"/>
    <property type="match status" value="1"/>
</dbReference>
<dbReference type="InterPro" id="IPR018834">
    <property type="entry name" value="DNA/RNA-bd_Est1-type"/>
</dbReference>
<gene>
    <name evidence="7" type="primary">SMG7</name>
</gene>
<proteinExistence type="predicted"/>
<feature type="region of interest" description="Disordered" evidence="3">
    <location>
        <begin position="555"/>
        <end position="640"/>
    </location>
</feature>
<dbReference type="GeneID" id="102537840"/>
<feature type="compositionally biased region" description="Low complexity" evidence="3">
    <location>
        <begin position="978"/>
        <end position="1004"/>
    </location>
</feature>
<comment type="function">
    <text evidence="2">Plays a role in nonsense-mediated mRNA decay.</text>
</comment>
<sequence length="1116" mass="124207">MFLQIVVVGENVSFKSQMRTGNLKSEEHLKSSNIRQAEVLKADMTDSKLGPAEVWTSRQALQDLYQKMLVTDLEYALDKKVEQDLWNHAFKNQITTLQGQAKNRANPNRSEVQANLSLFLEAASGFYTQLLQELCTVFNVDLPCRVKSSQLGIISNKQTHTSAIVKPQSSSCSYICQHCLVHLGDIARYRNQTSQAESYYRHAAQLVPSNGQPYNQLAILASSKGDHLTTIFYYCRSIAVKFPFPAASTNLQKALSKALESRDEVKTKWGVSDFIKAFIKFHGHVYLSKSLEKLSPLREKLEEQFKRLLFQKAFNSQQLVHVTVINLFQLHHLRDFSNETEQHSYSQDEQLCWTQLLALFMSFLGILCKCPLQNKSQEESYNAYPLPAVKVSMDWLRLRPRVFQEAVVDERQYIWPWLISLLNSFHPHEEDLSSTNATPLPEEFELQGFLALRPSFRNLDFSKGHQGITGDKEGQQRQIRQQRLISIGKWIADNQPRLIQCENEVGKLLFITEIPELILEDPSEAKENLILQETSVIESLAADGNPGLKSVLSTGRSVSSSCDPAEKPMVTFKENIKPREVNRDQGRSFPPKEVKSQTELRKTPVSEARKTPVTQTPSQASNSQFIPIHHPGAFPPLPSRPGFPPPTYVIPPPVAFSMGSGYTFPAGVSVPGTFLQPAAHSPAGNQVQAGKQSHIPYSQQRPSGPGPVNQGPQQPQPPAQQPLTSLPAQPAAQSTSQLQVQALAQQQQSPAKAVPALGKSPPHHSGFQQYQQADASKQLWNPPQVQGPLGKIMPVKQPYYLQTQDPIKLFEPSLQPPVMQQQPLEKKMKPFPMEPYNHNPSEVKVPEFYWDSSYSMADNRAVMAQPANVDRRGKRSPGAFRPEQDPAPGMPFEKSLLEKPSELMSHSSSFLSLTGFSLNQERYPNNSVFNEVYGKSLTTSSKAEPRPSAAPQEASLYSLFEGTPWSPSLPASSDHSTPASQSPHSSNPSSLPSSPPTHNHNSVPFSNFGPIGTPDNRDRRTADRWKTDKPAMGGFGIDYLSATSSSESSWHQASTPGGSWAGHGPSMEDSSAVLMESLKSIWSSSMMHPGPSALEQLLMQQKQKQQRGHGTMNPPH</sequence>
<reference evidence="7" key="1">
    <citation type="submission" date="2025-08" db="UniProtKB">
        <authorList>
            <consortium name="RefSeq"/>
        </authorList>
    </citation>
    <scope>IDENTIFICATION</scope>
</reference>
<feature type="region of interest" description="Disordered" evidence="3">
    <location>
        <begin position="1048"/>
        <end position="1068"/>
    </location>
</feature>
<dbReference type="Gene3D" id="1.25.40.10">
    <property type="entry name" value="Tetratricopeptide repeat domain"/>
    <property type="match status" value="1"/>
</dbReference>
<keyword evidence="1 2" id="KW-0866">Nonsense-mediated mRNA decay</keyword>
<evidence type="ECO:0000256" key="2">
    <source>
        <dbReference type="RuleBase" id="RU369098"/>
    </source>
</evidence>
<protein>
    <recommendedName>
        <fullName evidence="2">Nonsense-mediated mRNA decay factor</fullName>
    </recommendedName>
</protein>
<dbReference type="InterPro" id="IPR045153">
    <property type="entry name" value="Est1/Ebs1-like"/>
</dbReference>
<dbReference type="GO" id="GO:0070034">
    <property type="term" value="F:telomerase RNA binding"/>
    <property type="evidence" value="ECO:0007669"/>
    <property type="project" value="TreeGrafter"/>
</dbReference>
<evidence type="ECO:0000259" key="5">
    <source>
        <dbReference type="Pfam" id="PF10374"/>
    </source>
</evidence>
<dbReference type="GO" id="GO:0042162">
    <property type="term" value="F:telomeric DNA binding"/>
    <property type="evidence" value="ECO:0007669"/>
    <property type="project" value="TreeGrafter"/>
</dbReference>
<feature type="region of interest" description="Disordered" evidence="3">
    <location>
        <begin position="866"/>
        <end position="894"/>
    </location>
</feature>
<dbReference type="Pfam" id="PF10374">
    <property type="entry name" value="EST1"/>
    <property type="match status" value="1"/>
</dbReference>
<feature type="compositionally biased region" description="Basic and acidic residues" evidence="3">
    <location>
        <begin position="574"/>
        <end position="610"/>
    </location>
</feature>
<feature type="domain" description="Telomerase activating protein Est1-like N-terminal" evidence="5">
    <location>
        <begin position="80"/>
        <end position="193"/>
    </location>
</feature>
<dbReference type="PANTHER" id="PTHR15696">
    <property type="entry name" value="SMG-7 SUPPRESSOR WITH MORPHOLOGICAL EFFECT ON GENITALIA PROTEIN 7"/>
    <property type="match status" value="1"/>
</dbReference>
<dbReference type="AlphaFoldDB" id="A0A6J0ARK0"/>
<feature type="compositionally biased region" description="Polar residues" evidence="3">
    <location>
        <begin position="967"/>
        <end position="977"/>
    </location>
</feature>
<name>A0A6J0ARK0_VICPA</name>
<dbReference type="CTD" id="9887"/>
<dbReference type="InterPro" id="IPR011990">
    <property type="entry name" value="TPR-like_helical_dom_sf"/>
</dbReference>
<feature type="region of interest" description="Disordered" evidence="3">
    <location>
        <begin position="967"/>
        <end position="1034"/>
    </location>
</feature>
<evidence type="ECO:0000256" key="1">
    <source>
        <dbReference type="ARBA" id="ARBA00023161"/>
    </source>
</evidence>
<evidence type="ECO:0000259" key="4">
    <source>
        <dbReference type="Pfam" id="PF10373"/>
    </source>
</evidence>
<dbReference type="GO" id="GO:0000184">
    <property type="term" value="P:nuclear-transcribed mRNA catabolic process, nonsense-mediated decay"/>
    <property type="evidence" value="ECO:0007669"/>
    <property type="project" value="UniProtKB-KW"/>
</dbReference>
<dbReference type="RefSeq" id="XP_015101154.1">
    <property type="nucleotide sequence ID" value="XM_015245668.3"/>
</dbReference>
<dbReference type="Pfam" id="PF10373">
    <property type="entry name" value="EST1_DNA_bind"/>
    <property type="match status" value="1"/>
</dbReference>
<dbReference type="SUPFAM" id="SSF48452">
    <property type="entry name" value="TPR-like"/>
    <property type="match status" value="1"/>
</dbReference>
<feature type="compositionally biased region" description="Polar residues" evidence="3">
    <location>
        <begin position="612"/>
        <end position="625"/>
    </location>
</feature>
<evidence type="ECO:0000256" key="3">
    <source>
        <dbReference type="SAM" id="MobiDB-lite"/>
    </source>
</evidence>
<feature type="compositionally biased region" description="Low complexity" evidence="3">
    <location>
        <begin position="721"/>
        <end position="753"/>
    </location>
</feature>
<dbReference type="InterPro" id="IPR019458">
    <property type="entry name" value="Est1-like_N"/>
</dbReference>
<evidence type="ECO:0000313" key="7">
    <source>
        <dbReference type="RefSeq" id="XP_015101154.1"/>
    </source>
</evidence>
<comment type="subcellular location">
    <subcellularLocation>
        <location evidence="2">Nucleus</location>
    </subcellularLocation>
</comment>
<organism evidence="6 7">
    <name type="scientific">Vicugna pacos</name>
    <name type="common">Alpaca</name>
    <name type="synonym">Lama pacos</name>
    <dbReference type="NCBI Taxonomy" id="30538"/>
    <lineage>
        <taxon>Eukaryota</taxon>
        <taxon>Metazoa</taxon>
        <taxon>Chordata</taxon>
        <taxon>Craniata</taxon>
        <taxon>Vertebrata</taxon>
        <taxon>Euteleostomi</taxon>
        <taxon>Mammalia</taxon>
        <taxon>Eutheria</taxon>
        <taxon>Laurasiatheria</taxon>
        <taxon>Artiodactyla</taxon>
        <taxon>Tylopoda</taxon>
        <taxon>Camelidae</taxon>
        <taxon>Vicugna</taxon>
    </lineage>
</organism>
<feature type="region of interest" description="Disordered" evidence="3">
    <location>
        <begin position="677"/>
        <end position="773"/>
    </location>
</feature>
<accession>A0A6J0ARK0</accession>
<feature type="compositionally biased region" description="Polar residues" evidence="3">
    <location>
        <begin position="683"/>
        <end position="701"/>
    </location>
</feature>
<feature type="region of interest" description="Disordered" evidence="3">
    <location>
        <begin position="1084"/>
        <end position="1116"/>
    </location>
</feature>
<feature type="domain" description="DNA/RNA-binding" evidence="4">
    <location>
        <begin position="196"/>
        <end position="455"/>
    </location>
</feature>
<evidence type="ECO:0000313" key="6">
    <source>
        <dbReference type="Proteomes" id="UP001652581"/>
    </source>
</evidence>
<feature type="compositionally biased region" description="Low complexity" evidence="3">
    <location>
        <begin position="702"/>
        <end position="713"/>
    </location>
</feature>
<keyword evidence="6" id="KW-1185">Reference proteome</keyword>
<feature type="compositionally biased region" description="Polar residues" evidence="3">
    <location>
        <begin position="1048"/>
        <end position="1057"/>
    </location>
</feature>
<feature type="compositionally biased region" description="Basic and acidic residues" evidence="3">
    <location>
        <begin position="1015"/>
        <end position="1029"/>
    </location>
</feature>
<dbReference type="Proteomes" id="UP001652581">
    <property type="component" value="Chromosome 21"/>
</dbReference>
<dbReference type="GO" id="GO:0005697">
    <property type="term" value="C:telomerase holoenzyme complex"/>
    <property type="evidence" value="ECO:0007669"/>
    <property type="project" value="TreeGrafter"/>
</dbReference>
<keyword evidence="2" id="KW-0539">Nucleus</keyword>